<evidence type="ECO:0008006" key="3">
    <source>
        <dbReference type="Google" id="ProtNLM"/>
    </source>
</evidence>
<keyword evidence="2" id="KW-1185">Reference proteome</keyword>
<evidence type="ECO:0000313" key="1">
    <source>
        <dbReference type="EMBL" id="BDT97717.1"/>
    </source>
</evidence>
<reference evidence="1 2" key="1">
    <citation type="submission" date="2022-11" db="EMBL/GenBank/DDBJ databases">
        <title>Genome Sequencing of Nocardia sp. ON39_IFM12276 and assembly.</title>
        <authorList>
            <person name="Shimojima M."/>
            <person name="Toyokawa M."/>
            <person name="Uesaka K."/>
        </authorList>
    </citation>
    <scope>NUCLEOTIDE SEQUENCE [LARGE SCALE GENOMIC DNA]</scope>
    <source>
        <strain evidence="1 2">IFM 12276</strain>
    </source>
</reference>
<evidence type="ECO:0000313" key="2">
    <source>
        <dbReference type="Proteomes" id="UP001317870"/>
    </source>
</evidence>
<dbReference type="RefSeq" id="WP_281877681.1">
    <property type="nucleotide sequence ID" value="NZ_AP026978.1"/>
</dbReference>
<dbReference type="EMBL" id="AP026978">
    <property type="protein sequence ID" value="BDT97717.1"/>
    <property type="molecule type" value="Genomic_DNA"/>
</dbReference>
<sequence>MANEDADRTAEIEHLISLGNNVISFITNSVEMLNRTYFAISLGNQAKTLAWATSSAIAMISGAPKEYLDIVQTIKTYSDDITRRTEENSEWLDIPPEGFPLLHATQLIGVWGALESFIGDVFKASLRYRPELLAGKDFEKVSLPVGLIAKGTDELYSTIYQRVLPPGSGQIGKLEGVLNMVGLGGPIDAGLKKNLHSAHQIRNLWAHNAGEVDAHFIEQCPHLDYEIGDIVEISVRRYEELNQAIINYVSLILDRIYNRGFDTVAS</sequence>
<protein>
    <recommendedName>
        <fullName evidence="3">MAE-28990/MAE-18760-like HEPN domain-containing protein</fullName>
    </recommendedName>
</protein>
<organism evidence="1 2">
    <name type="scientific">Nocardia sputorum</name>
    <dbReference type="NCBI Taxonomy" id="2984338"/>
    <lineage>
        <taxon>Bacteria</taxon>
        <taxon>Bacillati</taxon>
        <taxon>Actinomycetota</taxon>
        <taxon>Actinomycetes</taxon>
        <taxon>Mycobacteriales</taxon>
        <taxon>Nocardiaceae</taxon>
        <taxon>Nocardia</taxon>
    </lineage>
</organism>
<name>A0ABN6TXQ8_9NOCA</name>
<proteinExistence type="predicted"/>
<dbReference type="Proteomes" id="UP001317870">
    <property type="component" value="Chromosome"/>
</dbReference>
<accession>A0ABN6TXQ8</accession>
<gene>
    <name evidence="1" type="ORF">IFM12276_07460</name>
</gene>